<dbReference type="RefSeq" id="WP_066330302.1">
    <property type="nucleotide sequence ID" value="NZ_LWSG01000010.1"/>
</dbReference>
<dbReference type="STRING" id="152268.A6K24_20595"/>
<dbReference type="Gene3D" id="2.30.30.430">
    <property type="entry name" value="Kinase associated protein B domain"/>
    <property type="match status" value="1"/>
</dbReference>
<dbReference type="InterPro" id="IPR014916">
    <property type="entry name" value="KapB"/>
</dbReference>
<dbReference type="OrthoDB" id="2407789at2"/>
<organism evidence="1 2">
    <name type="scientific">Metabacillus litoralis</name>
    <dbReference type="NCBI Taxonomy" id="152268"/>
    <lineage>
        <taxon>Bacteria</taxon>
        <taxon>Bacillati</taxon>
        <taxon>Bacillota</taxon>
        <taxon>Bacilli</taxon>
        <taxon>Bacillales</taxon>
        <taxon>Bacillaceae</taxon>
        <taxon>Metabacillus</taxon>
    </lineage>
</organism>
<gene>
    <name evidence="1" type="ORF">A6K24_20595</name>
</gene>
<proteinExistence type="predicted"/>
<evidence type="ECO:0000313" key="1">
    <source>
        <dbReference type="EMBL" id="OAS87102.1"/>
    </source>
</evidence>
<dbReference type="AlphaFoldDB" id="A0A179T3M9"/>
<comment type="caution">
    <text evidence="1">The sequence shown here is derived from an EMBL/GenBank/DDBJ whole genome shotgun (WGS) entry which is preliminary data.</text>
</comment>
<dbReference type="InterPro" id="IPR038080">
    <property type="entry name" value="KapB_sf"/>
</dbReference>
<dbReference type="Proteomes" id="UP000078534">
    <property type="component" value="Unassembled WGS sequence"/>
</dbReference>
<keyword evidence="1" id="KW-0418">Kinase</keyword>
<dbReference type="SUPFAM" id="SSF141251">
    <property type="entry name" value="Kinase-associated protein B-like"/>
    <property type="match status" value="1"/>
</dbReference>
<accession>A0A179T3M9</accession>
<keyword evidence="2" id="KW-1185">Reference proteome</keyword>
<evidence type="ECO:0000313" key="2">
    <source>
        <dbReference type="Proteomes" id="UP000078534"/>
    </source>
</evidence>
<dbReference type="EMBL" id="LWSG01000010">
    <property type="protein sequence ID" value="OAS87102.1"/>
    <property type="molecule type" value="Genomic_DNA"/>
</dbReference>
<name>A0A179T3M9_9BACI</name>
<reference evidence="2" key="1">
    <citation type="submission" date="2016-04" db="EMBL/GenBank/DDBJ databases">
        <authorList>
            <person name="Lyu Z."/>
            <person name="Lyu W."/>
        </authorList>
    </citation>
    <scope>NUCLEOTIDE SEQUENCE [LARGE SCALE GENOMIC DNA]</scope>
    <source>
        <strain evidence="2">C44</strain>
    </source>
</reference>
<dbReference type="GO" id="GO:0016301">
    <property type="term" value="F:kinase activity"/>
    <property type="evidence" value="ECO:0007669"/>
    <property type="project" value="UniProtKB-KW"/>
</dbReference>
<dbReference type="Pfam" id="PF08810">
    <property type="entry name" value="KapB"/>
    <property type="match status" value="1"/>
</dbReference>
<sequence>MEDKKIGEIVTGLYKTGKYIGEITDIREMHYLVKVKAVLKHPQQGDLHNPKQADVQFFHERRALAFNEQTNIPKQMVKPFADPIPDYKESLKQALDTLKDELLQLDTSWAQKSLELLSTLEADYFLSSK</sequence>
<dbReference type="SMART" id="SM01298">
    <property type="entry name" value="KapB"/>
    <property type="match status" value="1"/>
</dbReference>
<protein>
    <submittedName>
        <fullName evidence="1">Kinase</fullName>
    </submittedName>
</protein>
<keyword evidence="1" id="KW-0808">Transferase</keyword>